<proteinExistence type="predicted"/>
<organism evidence="2 3">
    <name type="scientific">Rhodopseudomonas palustris</name>
    <dbReference type="NCBI Taxonomy" id="1076"/>
    <lineage>
        <taxon>Bacteria</taxon>
        <taxon>Pseudomonadati</taxon>
        <taxon>Pseudomonadota</taxon>
        <taxon>Alphaproteobacteria</taxon>
        <taxon>Hyphomicrobiales</taxon>
        <taxon>Nitrobacteraceae</taxon>
        <taxon>Rhodopseudomonas</taxon>
    </lineage>
</organism>
<name>A0A418VNT1_RHOPL</name>
<dbReference type="OrthoDB" id="8453373at2"/>
<dbReference type="Pfam" id="PF00583">
    <property type="entry name" value="Acetyltransf_1"/>
    <property type="match status" value="1"/>
</dbReference>
<evidence type="ECO:0000313" key="2">
    <source>
        <dbReference type="EMBL" id="RJF77809.1"/>
    </source>
</evidence>
<dbReference type="InterPro" id="IPR041496">
    <property type="entry name" value="YitH/HolE_GNAT"/>
</dbReference>
<dbReference type="PANTHER" id="PTHR47237:SF2">
    <property type="entry name" value="BLL4206 PROTEIN"/>
    <property type="match status" value="1"/>
</dbReference>
<dbReference type="Gene3D" id="3.40.630.90">
    <property type="match status" value="1"/>
</dbReference>
<feature type="domain" description="N-acetyltransferase" evidence="1">
    <location>
        <begin position="7"/>
        <end position="142"/>
    </location>
</feature>
<dbReference type="InterPro" id="IPR052729">
    <property type="entry name" value="Acyl/Acetyltrans_Enzymes"/>
</dbReference>
<dbReference type="AlphaFoldDB" id="A0A418VNT1"/>
<dbReference type="Proteomes" id="UP000285523">
    <property type="component" value="Unassembled WGS sequence"/>
</dbReference>
<dbReference type="CDD" id="cd04301">
    <property type="entry name" value="NAT_SF"/>
    <property type="match status" value="1"/>
</dbReference>
<protein>
    <submittedName>
        <fullName evidence="2">N-acetyltransferase</fullName>
    </submittedName>
</protein>
<evidence type="ECO:0000313" key="3">
    <source>
        <dbReference type="Proteomes" id="UP000285523"/>
    </source>
</evidence>
<keyword evidence="2" id="KW-0808">Transferase</keyword>
<dbReference type="GO" id="GO:0016747">
    <property type="term" value="F:acyltransferase activity, transferring groups other than amino-acyl groups"/>
    <property type="evidence" value="ECO:0007669"/>
    <property type="project" value="InterPro"/>
</dbReference>
<dbReference type="InterPro" id="IPR016181">
    <property type="entry name" value="Acyl_CoA_acyltransferase"/>
</dbReference>
<dbReference type="Gene3D" id="3.40.630.30">
    <property type="match status" value="1"/>
</dbReference>
<evidence type="ECO:0000259" key="1">
    <source>
        <dbReference type="PROSITE" id="PS51186"/>
    </source>
</evidence>
<accession>A0A418VNT1</accession>
<dbReference type="SUPFAM" id="SSF55729">
    <property type="entry name" value="Acyl-CoA N-acyltransferases (Nat)"/>
    <property type="match status" value="1"/>
</dbReference>
<sequence>MAVTEADNVVRLGDDDAAAGLTLSTEAHWNQSEADWRFFLRRGQTFGVREDCQLVATAALLPHDATNAWISMVLVTQSCRRRGLATRLVDRCLAEAGRLKLTTWLDATPDGARVYEPLGFSGVLELRRLRLTERAPDAKAAPLNAGQLTDLIASDRAALGFDRTDLLTELSTREGTRLLESNGAIALVRSGRVAQHIGPLYAPDVSSALALVDAIVARETAPILLDAVAGPSGFVDALQQRGWAIERPFLRMRHGAAARPPGALPFAVAGPEYG</sequence>
<dbReference type="RefSeq" id="WP_119854977.1">
    <property type="nucleotide sequence ID" value="NZ_QYYD01000002.1"/>
</dbReference>
<dbReference type="PROSITE" id="PS51186">
    <property type="entry name" value="GNAT"/>
    <property type="match status" value="1"/>
</dbReference>
<comment type="caution">
    <text evidence="2">The sequence shown here is derived from an EMBL/GenBank/DDBJ whole genome shotgun (WGS) entry which is preliminary data.</text>
</comment>
<reference evidence="2 3" key="1">
    <citation type="submission" date="2018-09" db="EMBL/GenBank/DDBJ databases">
        <title>Draft genome sequence of Rhodopseudomonas palustris 2.1.18.</title>
        <authorList>
            <person name="Robertson S.L."/>
            <person name="Meyer T.E."/>
            <person name="Kyndt J.A."/>
        </authorList>
    </citation>
    <scope>NUCLEOTIDE SEQUENCE [LARGE SCALE GENOMIC DNA]</scope>
    <source>
        <strain evidence="2 3">2.1.18</strain>
    </source>
</reference>
<dbReference type="InterPro" id="IPR000182">
    <property type="entry name" value="GNAT_dom"/>
</dbReference>
<dbReference type="Pfam" id="PF18014">
    <property type="entry name" value="Acetyltransf_18"/>
    <property type="match status" value="1"/>
</dbReference>
<dbReference type="PANTHER" id="PTHR47237">
    <property type="entry name" value="SLL0310 PROTEIN"/>
    <property type="match status" value="1"/>
</dbReference>
<dbReference type="EMBL" id="QYYD01000002">
    <property type="protein sequence ID" value="RJF77809.1"/>
    <property type="molecule type" value="Genomic_DNA"/>
</dbReference>
<gene>
    <name evidence="2" type="ORF">D4Q52_02585</name>
</gene>